<protein>
    <submittedName>
        <fullName evidence="7">Short chain dehydrogenase</fullName>
    </submittedName>
</protein>
<accession>A0A363UMN4</accession>
<comment type="similarity">
    <text evidence="2">Belongs to the short-chain dehydrogenases/reductases (SDR) family.</text>
</comment>
<evidence type="ECO:0000256" key="3">
    <source>
        <dbReference type="ARBA" id="ARBA00022857"/>
    </source>
</evidence>
<dbReference type="OrthoDB" id="9810935at2"/>
<organism evidence="7 8">
    <name type="scientific">Abyssibacter profundi</name>
    <dbReference type="NCBI Taxonomy" id="2182787"/>
    <lineage>
        <taxon>Bacteria</taxon>
        <taxon>Pseudomonadati</taxon>
        <taxon>Pseudomonadota</taxon>
        <taxon>Gammaproteobacteria</taxon>
        <taxon>Chromatiales</taxon>
        <taxon>Oceanococcaceae</taxon>
        <taxon>Abyssibacter</taxon>
    </lineage>
</organism>
<dbReference type="NCBIfam" id="NF006133">
    <property type="entry name" value="PRK08278.1"/>
    <property type="match status" value="1"/>
</dbReference>
<keyword evidence="4" id="KW-0560">Oxidoreductase</keyword>
<dbReference type="PRINTS" id="PR00081">
    <property type="entry name" value="GDHRDH"/>
</dbReference>
<feature type="region of interest" description="Disordered" evidence="6">
    <location>
        <begin position="278"/>
        <end position="297"/>
    </location>
</feature>
<dbReference type="Pfam" id="PF00106">
    <property type="entry name" value="adh_short"/>
    <property type="match status" value="1"/>
</dbReference>
<keyword evidence="8" id="KW-1185">Reference proteome</keyword>
<dbReference type="PANTHER" id="PTHR42808:SF3">
    <property type="entry name" value="HYDROXYSTEROID DEHYDROGENASE-LIKE PROTEIN 2"/>
    <property type="match status" value="1"/>
</dbReference>
<keyword evidence="3" id="KW-0521">NADP</keyword>
<dbReference type="SUPFAM" id="SSF51735">
    <property type="entry name" value="NAD(P)-binding Rossmann-fold domains"/>
    <property type="match status" value="1"/>
</dbReference>
<evidence type="ECO:0000256" key="4">
    <source>
        <dbReference type="ARBA" id="ARBA00023002"/>
    </source>
</evidence>
<dbReference type="FunFam" id="3.40.50.720:FF:000301">
    <property type="entry name" value="Hydroxysteroid dehydrogenase like 2"/>
    <property type="match status" value="1"/>
</dbReference>
<sequence length="297" mass="31424">MSTGSLAGKTLFVSGASRGIGLAIALRAAKDGANVAIAAKTDQPHPKLPGTIHTAAEEIEAAGGKALPLVCDIRDEAAVEAAVAKAVEAFGGIDICVNNASAIMLTGTLETPMKRYDLMHQINGRGTYVVSRACIPHLKKAENPHVLNLSPPLDMNPKWFAPHPAYSMAKYTMSIYAMAMAEEFKRDGIAFNTLWPRTAIATAAVANLLGGDQLVAKSRTPEIMADAAHVILTKPSREFTGQHCMDDIVLYEAGVRDFAGYQVNPDETELAPDFFVPDTLPPPPGSLPGPMGGKLGH</sequence>
<dbReference type="Proteomes" id="UP000251800">
    <property type="component" value="Unassembled WGS sequence"/>
</dbReference>
<evidence type="ECO:0000256" key="5">
    <source>
        <dbReference type="ARBA" id="ARBA00023140"/>
    </source>
</evidence>
<comment type="subcellular location">
    <subcellularLocation>
        <location evidence="1">Peroxisome</location>
    </subcellularLocation>
</comment>
<dbReference type="CDD" id="cd09762">
    <property type="entry name" value="HSDL2_SDR_c"/>
    <property type="match status" value="1"/>
</dbReference>
<dbReference type="InterPro" id="IPR036291">
    <property type="entry name" value="NAD(P)-bd_dom_sf"/>
</dbReference>
<dbReference type="Gene3D" id="3.40.50.720">
    <property type="entry name" value="NAD(P)-binding Rossmann-like Domain"/>
    <property type="match status" value="1"/>
</dbReference>
<evidence type="ECO:0000256" key="6">
    <source>
        <dbReference type="SAM" id="MobiDB-lite"/>
    </source>
</evidence>
<dbReference type="EMBL" id="QEQK01000005">
    <property type="protein sequence ID" value="PWN56682.1"/>
    <property type="molecule type" value="Genomic_DNA"/>
</dbReference>
<evidence type="ECO:0000313" key="8">
    <source>
        <dbReference type="Proteomes" id="UP000251800"/>
    </source>
</evidence>
<dbReference type="AlphaFoldDB" id="A0A363UMN4"/>
<comment type="caution">
    <text evidence="7">The sequence shown here is derived from an EMBL/GenBank/DDBJ whole genome shotgun (WGS) entry which is preliminary data.</text>
</comment>
<dbReference type="GO" id="GO:0016491">
    <property type="term" value="F:oxidoreductase activity"/>
    <property type="evidence" value="ECO:0007669"/>
    <property type="project" value="UniProtKB-KW"/>
</dbReference>
<evidence type="ECO:0000256" key="1">
    <source>
        <dbReference type="ARBA" id="ARBA00004275"/>
    </source>
</evidence>
<keyword evidence="5" id="KW-0576">Peroxisome</keyword>
<reference evidence="7 8" key="1">
    <citation type="submission" date="2018-05" db="EMBL/GenBank/DDBJ databases">
        <title>Abyssibacter profundi OUC007T gen. nov., sp. nov, a marine bacterium isolated from seawater of the Mariana Trench.</title>
        <authorList>
            <person name="Zhou S."/>
        </authorList>
    </citation>
    <scope>NUCLEOTIDE SEQUENCE [LARGE SCALE GENOMIC DNA]</scope>
    <source>
        <strain evidence="7 8">OUC007</strain>
    </source>
</reference>
<dbReference type="InterPro" id="IPR051935">
    <property type="entry name" value="HSDL2"/>
</dbReference>
<evidence type="ECO:0000313" key="7">
    <source>
        <dbReference type="EMBL" id="PWN56682.1"/>
    </source>
</evidence>
<dbReference type="InterPro" id="IPR002347">
    <property type="entry name" value="SDR_fam"/>
</dbReference>
<evidence type="ECO:0000256" key="2">
    <source>
        <dbReference type="ARBA" id="ARBA00006484"/>
    </source>
</evidence>
<dbReference type="PANTHER" id="PTHR42808">
    <property type="entry name" value="HYDROXYSTEROID DEHYDROGENASE-LIKE PROTEIN 2"/>
    <property type="match status" value="1"/>
</dbReference>
<name>A0A363UMN4_9GAMM</name>
<proteinExistence type="inferred from homology"/>
<gene>
    <name evidence="7" type="ORF">DEH80_06160</name>
</gene>